<accession>A0A098SDI1</accession>
<evidence type="ECO:0000313" key="2">
    <source>
        <dbReference type="EMBL" id="KGE89052.1"/>
    </source>
</evidence>
<feature type="chain" id="PRO_5001940230" description="LamG-like jellyroll fold domain-containing protein" evidence="1">
    <location>
        <begin position="25"/>
        <end position="251"/>
    </location>
</feature>
<dbReference type="InterPro" id="IPR013320">
    <property type="entry name" value="ConA-like_dom_sf"/>
</dbReference>
<evidence type="ECO:0008006" key="4">
    <source>
        <dbReference type="Google" id="ProtNLM"/>
    </source>
</evidence>
<dbReference type="Pfam" id="PF13385">
    <property type="entry name" value="Laminin_G_3"/>
    <property type="match status" value="1"/>
</dbReference>
<comment type="caution">
    <text evidence="2">The sequence shown here is derived from an EMBL/GenBank/DDBJ whole genome shotgun (WGS) entry which is preliminary data.</text>
</comment>
<reference evidence="2 3" key="1">
    <citation type="journal article" date="2014" name="Int. J. Syst. Evol. Microbiol.">
        <title>Phaeodactylibacter xiamenensis gen. nov., sp. nov., a member of the family Saprospiraceae isolated from the marine alga Phaeodactylum tricornutum.</title>
        <authorList>
            <person name="Chen Z.Jr."/>
            <person name="Lei X."/>
            <person name="Lai Q."/>
            <person name="Li Y."/>
            <person name="Zhang B."/>
            <person name="Zhang J."/>
            <person name="Zhang H."/>
            <person name="Yang L."/>
            <person name="Zheng W."/>
            <person name="Tian Y."/>
            <person name="Yu Z."/>
            <person name="Xu H.Jr."/>
            <person name="Zheng T."/>
        </authorList>
    </citation>
    <scope>NUCLEOTIDE SEQUENCE [LARGE SCALE GENOMIC DNA]</scope>
    <source>
        <strain evidence="2 3">KD52</strain>
    </source>
</reference>
<dbReference type="GO" id="GO:0004553">
    <property type="term" value="F:hydrolase activity, hydrolyzing O-glycosyl compounds"/>
    <property type="evidence" value="ECO:0007669"/>
    <property type="project" value="UniProtKB-ARBA"/>
</dbReference>
<dbReference type="OrthoDB" id="1121506at2"/>
<dbReference type="PANTHER" id="PTHR42535:SF2">
    <property type="entry name" value="CHROMOSOME UNDETERMINED SCAFFOLD_146, WHOLE GENOME SHOTGUN SEQUENCE"/>
    <property type="match status" value="1"/>
</dbReference>
<dbReference type="STRING" id="1524460.IX84_04545"/>
<name>A0A098SDI1_9BACT</name>
<dbReference type="Proteomes" id="UP000029736">
    <property type="component" value="Unassembled WGS sequence"/>
</dbReference>
<protein>
    <recommendedName>
        <fullName evidence="4">LamG-like jellyroll fold domain-containing protein</fullName>
    </recommendedName>
</protein>
<keyword evidence="3" id="KW-1185">Reference proteome</keyword>
<dbReference type="SUPFAM" id="SSF49899">
    <property type="entry name" value="Concanavalin A-like lectins/glucanases"/>
    <property type="match status" value="1"/>
</dbReference>
<sequence length="251" mass="28052">MKTLIHSALLLFLSGLLASTPPFAPAIPEAGLVAYYSFNHCDARDDSGNGSHGQMYGSTSCWCGIEGSGLLFDGVDDFVEFEGSVNRYFNTSDFTVSFYFKPEQYLVFQQSLLSKREECEDYNMLDILLDLNAQEITTLVHENPHKFYPGLSPGLDTTRWMHFAITREGTRAFTYVNGRLAQKAFRCSGVDISNSVPLSFGNSPCVQQGSARRFRGVLDELRVYSRALSPEEIWSLYQQNPAEEAPSDCLT</sequence>
<dbReference type="Gene3D" id="2.60.120.200">
    <property type="match status" value="1"/>
</dbReference>
<keyword evidence="1" id="KW-0732">Signal</keyword>
<dbReference type="AlphaFoldDB" id="A0A098SDI1"/>
<dbReference type="EMBL" id="JPOS01000012">
    <property type="protein sequence ID" value="KGE89052.1"/>
    <property type="molecule type" value="Genomic_DNA"/>
</dbReference>
<dbReference type="PANTHER" id="PTHR42535">
    <property type="entry name" value="OOKINETE PROTEIN, PUTATIVE-RELATED"/>
    <property type="match status" value="1"/>
</dbReference>
<organism evidence="2 3">
    <name type="scientific">Phaeodactylibacter xiamenensis</name>
    <dbReference type="NCBI Taxonomy" id="1524460"/>
    <lineage>
        <taxon>Bacteria</taxon>
        <taxon>Pseudomonadati</taxon>
        <taxon>Bacteroidota</taxon>
        <taxon>Saprospiria</taxon>
        <taxon>Saprospirales</taxon>
        <taxon>Haliscomenobacteraceae</taxon>
        <taxon>Phaeodactylibacter</taxon>
    </lineage>
</organism>
<evidence type="ECO:0000313" key="3">
    <source>
        <dbReference type="Proteomes" id="UP000029736"/>
    </source>
</evidence>
<proteinExistence type="predicted"/>
<evidence type="ECO:0000256" key="1">
    <source>
        <dbReference type="SAM" id="SignalP"/>
    </source>
</evidence>
<dbReference type="RefSeq" id="WP_052515756.1">
    <property type="nucleotide sequence ID" value="NZ_JBKAGJ010000001.1"/>
</dbReference>
<gene>
    <name evidence="2" type="ORF">IX84_04545</name>
</gene>
<feature type="signal peptide" evidence="1">
    <location>
        <begin position="1"/>
        <end position="24"/>
    </location>
</feature>
<dbReference type="GO" id="GO:0005975">
    <property type="term" value="P:carbohydrate metabolic process"/>
    <property type="evidence" value="ECO:0007669"/>
    <property type="project" value="UniProtKB-ARBA"/>
</dbReference>